<evidence type="ECO:0000313" key="1">
    <source>
        <dbReference type="EMBL" id="MPM73399.1"/>
    </source>
</evidence>
<accession>A0A645C6X6</accession>
<sequence>MDLMRGQRVAVYSGLAYRTRLPQESLNSVCMNHRLRAKPVAQSGKLPQRLHRPRLVIDLHQANQPRIGGQHAVKRFKADDPLPGERDLFRLKAPAAQRLAALCHSRMLTRAIQDLPGGKAPHGAKDGQVISLCTAGGKHNRAIGCLE</sequence>
<dbReference type="EMBL" id="VSSQ01025338">
    <property type="protein sequence ID" value="MPM73399.1"/>
    <property type="molecule type" value="Genomic_DNA"/>
</dbReference>
<protein>
    <submittedName>
        <fullName evidence="1">Uncharacterized protein</fullName>
    </submittedName>
</protein>
<gene>
    <name evidence="1" type="ORF">SDC9_120379</name>
</gene>
<organism evidence="1">
    <name type="scientific">bioreactor metagenome</name>
    <dbReference type="NCBI Taxonomy" id="1076179"/>
    <lineage>
        <taxon>unclassified sequences</taxon>
        <taxon>metagenomes</taxon>
        <taxon>ecological metagenomes</taxon>
    </lineage>
</organism>
<reference evidence="1" key="1">
    <citation type="submission" date="2019-08" db="EMBL/GenBank/DDBJ databases">
        <authorList>
            <person name="Kucharzyk K."/>
            <person name="Murdoch R.W."/>
            <person name="Higgins S."/>
            <person name="Loffler F."/>
        </authorList>
    </citation>
    <scope>NUCLEOTIDE SEQUENCE</scope>
</reference>
<proteinExistence type="predicted"/>
<name>A0A645C6X6_9ZZZZ</name>
<comment type="caution">
    <text evidence="1">The sequence shown here is derived from an EMBL/GenBank/DDBJ whole genome shotgun (WGS) entry which is preliminary data.</text>
</comment>
<dbReference type="AlphaFoldDB" id="A0A645C6X6"/>